<dbReference type="GO" id="GO:0010224">
    <property type="term" value="P:response to UV-B"/>
    <property type="evidence" value="ECO:0007669"/>
    <property type="project" value="TreeGrafter"/>
</dbReference>
<feature type="transmembrane region" description="Helical" evidence="3">
    <location>
        <begin position="147"/>
        <end position="169"/>
    </location>
</feature>
<organism evidence="6">
    <name type="scientific">Opuntia streptacantha</name>
    <name type="common">Prickly pear cactus</name>
    <name type="synonym">Opuntia cardona</name>
    <dbReference type="NCBI Taxonomy" id="393608"/>
    <lineage>
        <taxon>Eukaryota</taxon>
        <taxon>Viridiplantae</taxon>
        <taxon>Streptophyta</taxon>
        <taxon>Embryophyta</taxon>
        <taxon>Tracheophyta</taxon>
        <taxon>Spermatophyta</taxon>
        <taxon>Magnoliopsida</taxon>
        <taxon>eudicotyledons</taxon>
        <taxon>Gunneridae</taxon>
        <taxon>Pentapetalae</taxon>
        <taxon>Caryophyllales</taxon>
        <taxon>Cactineae</taxon>
        <taxon>Cactaceae</taxon>
        <taxon>Opuntioideae</taxon>
        <taxon>Opuntia</taxon>
    </lineage>
</organism>
<protein>
    <submittedName>
        <fullName evidence="6">Uncharacterized protein</fullName>
    </submittedName>
</protein>
<feature type="compositionally biased region" description="Low complexity" evidence="2">
    <location>
        <begin position="80"/>
        <end position="98"/>
    </location>
</feature>
<dbReference type="PANTHER" id="PTHR12770:SF22">
    <property type="entry name" value="PROTEIN ROOT UVB SENSITIVE 1, CHLOROPLASTIC"/>
    <property type="match status" value="1"/>
</dbReference>
<evidence type="ECO:0000256" key="3">
    <source>
        <dbReference type="SAM" id="Phobius"/>
    </source>
</evidence>
<evidence type="ECO:0000256" key="1">
    <source>
        <dbReference type="ARBA" id="ARBA00007558"/>
    </source>
</evidence>
<feature type="region of interest" description="Disordered" evidence="2">
    <location>
        <begin position="75"/>
        <end position="106"/>
    </location>
</feature>
<proteinExistence type="inferred from homology"/>
<feature type="domain" description="Protein root UVB sensitive/RUS" evidence="4">
    <location>
        <begin position="242"/>
        <end position="472"/>
    </location>
</feature>
<accession>A0A7C9EZC9</accession>
<dbReference type="InterPro" id="IPR054549">
    <property type="entry name" value="UVB_sens_RUS_dom"/>
</dbReference>
<dbReference type="InterPro" id="IPR006968">
    <property type="entry name" value="RUS_fam"/>
</dbReference>
<evidence type="ECO:0000313" key="6">
    <source>
        <dbReference type="EMBL" id="MBA4669944.1"/>
    </source>
</evidence>
<dbReference type="AlphaFoldDB" id="A0A7C9EZC9"/>
<evidence type="ECO:0000259" key="5">
    <source>
        <dbReference type="Pfam" id="PF24160"/>
    </source>
</evidence>
<keyword evidence="3" id="KW-1133">Transmembrane helix</keyword>
<dbReference type="Pfam" id="PF04884">
    <property type="entry name" value="UVB_sens_prot"/>
    <property type="match status" value="1"/>
</dbReference>
<comment type="similarity">
    <text evidence="1">Belongs to the RUS1 family.</text>
</comment>
<dbReference type="InterPro" id="IPR055412">
    <property type="entry name" value="UVB_sens_C"/>
</dbReference>
<reference evidence="6" key="2">
    <citation type="submission" date="2020-07" db="EMBL/GenBank/DDBJ databases">
        <authorList>
            <person name="Vera ALvarez R."/>
            <person name="Arias-Moreno D.M."/>
            <person name="Jimenez-Jacinto V."/>
            <person name="Jimenez-Bremont J.F."/>
            <person name="Swaminathan K."/>
            <person name="Moose S.P."/>
            <person name="Guerrero-Gonzalez M.L."/>
            <person name="Marino-Ramirez L."/>
            <person name="Landsman D."/>
            <person name="Rodriguez-Kessler M."/>
            <person name="Delgado-Sanchez P."/>
        </authorList>
    </citation>
    <scope>NUCLEOTIDE SEQUENCE</scope>
    <source>
        <tissue evidence="6">Cladode</tissue>
    </source>
</reference>
<dbReference type="EMBL" id="GISG01245630">
    <property type="protein sequence ID" value="MBA4669944.1"/>
    <property type="molecule type" value="Transcribed_RNA"/>
</dbReference>
<keyword evidence="3" id="KW-0812">Transmembrane</keyword>
<dbReference type="Pfam" id="PF24160">
    <property type="entry name" value="UVB_sens_C"/>
    <property type="match status" value="1"/>
</dbReference>
<evidence type="ECO:0000256" key="2">
    <source>
        <dbReference type="SAM" id="MobiDB-lite"/>
    </source>
</evidence>
<keyword evidence="3" id="KW-0472">Membrane</keyword>
<name>A0A7C9EZC9_OPUST</name>
<sequence length="654" mass="71557">MGCTCASSALLLDNLTLFTFQVKSTSLNTSIKRHLEAHEFALTAKSNSLQRAVVTKAFDSRHAFPSLGPDVLVDDDDFGNNRNNNNNGGGNDNNHNNNDGGGNNEENDDWNLHNLAAFWFYNFASLLRSQQWDGNISVHEGTPSRQFLLYLLALLGFLGLFHLGFARALEGTGQEEEKKDEEVLWEIKGSKRTKLVPDTSKDEFVVVSSSSLLPRSSAANGDTKVGDVGSFAGIHGLWLLCKDVVMHLMLPEGFPESVTSDYLDYSLWRGVQGIASQISGVLATQSLLYAVGLGKGAIPTAAAINWVLKDGIGYLSKIMLSKYGRHFDVNPKGWRLFADLLENTAFGLEILTPAFPHLFVFIGATAGAGRSAASLIQAATRSCFYAGFAARRNFAEVIAKGEAQGMVSKSIGIMLGIALANGIGSSTPLALACFGVVTWIHMLCNLKSYQCIQLRTLNPYRASLIFSEYLMSGQVPSVKEVNDEEPVFAAIPILSLRPLCEQTSSNLSVEAKNAAAEIVRRLELGSTLSDIIQSKEEAIALFDLYRDEGYILAEHKGKFCVVLKESALPQDMLRSLYQVNFLYWLEINAGIKSRSASDDCRRGGRLQLSLEYAQREFNHAKNDSELAGWVTDGLIARPLPHRIRLETVLAAPLT</sequence>
<dbReference type="PANTHER" id="PTHR12770">
    <property type="entry name" value="RUS1 FAMILY PROTEIN C16ORF58"/>
    <property type="match status" value="1"/>
</dbReference>
<dbReference type="GO" id="GO:0032502">
    <property type="term" value="P:developmental process"/>
    <property type="evidence" value="ECO:0007669"/>
    <property type="project" value="TreeGrafter"/>
</dbReference>
<feature type="domain" description="Root UVB sensitive protein C-terminal" evidence="5">
    <location>
        <begin position="521"/>
        <end position="632"/>
    </location>
</feature>
<evidence type="ECO:0000259" key="4">
    <source>
        <dbReference type="Pfam" id="PF04884"/>
    </source>
</evidence>
<dbReference type="GO" id="GO:0009941">
    <property type="term" value="C:chloroplast envelope"/>
    <property type="evidence" value="ECO:0007669"/>
    <property type="project" value="TreeGrafter"/>
</dbReference>
<reference evidence="6" key="1">
    <citation type="journal article" date="2013" name="J. Plant Res.">
        <title>Effect of fungi and light on seed germination of three Opuntia species from semiarid lands of central Mexico.</title>
        <authorList>
            <person name="Delgado-Sanchez P."/>
            <person name="Jimenez-Bremont J.F."/>
            <person name="Guerrero-Gonzalez Mde L."/>
            <person name="Flores J."/>
        </authorList>
    </citation>
    <scope>NUCLEOTIDE SEQUENCE</scope>
    <source>
        <tissue evidence="6">Cladode</tissue>
    </source>
</reference>